<evidence type="ECO:0000256" key="7">
    <source>
        <dbReference type="ARBA" id="ARBA00022777"/>
    </source>
</evidence>
<dbReference type="Pfam" id="PF05227">
    <property type="entry name" value="CHASE3"/>
    <property type="match status" value="1"/>
</dbReference>
<dbReference type="Gene3D" id="1.10.287.130">
    <property type="match status" value="1"/>
</dbReference>
<dbReference type="PROSITE" id="PS50885">
    <property type="entry name" value="HAMP"/>
    <property type="match status" value="1"/>
</dbReference>
<dbReference type="InterPro" id="IPR036890">
    <property type="entry name" value="HATPase_C_sf"/>
</dbReference>
<dbReference type="Gene3D" id="6.10.340.10">
    <property type="match status" value="1"/>
</dbReference>
<evidence type="ECO:0000256" key="9">
    <source>
        <dbReference type="ARBA" id="ARBA00023012"/>
    </source>
</evidence>
<gene>
    <name evidence="16" type="ORF">Pme01_05830</name>
</gene>
<dbReference type="InterPro" id="IPR036097">
    <property type="entry name" value="HisK_dim/P_sf"/>
</dbReference>
<dbReference type="InterPro" id="IPR003594">
    <property type="entry name" value="HATPase_dom"/>
</dbReference>
<feature type="transmembrane region" description="Helical" evidence="12">
    <location>
        <begin position="184"/>
        <end position="206"/>
    </location>
</feature>
<evidence type="ECO:0000259" key="14">
    <source>
        <dbReference type="PROSITE" id="PS50109"/>
    </source>
</evidence>
<feature type="domain" description="HAMP" evidence="15">
    <location>
        <begin position="208"/>
        <end position="260"/>
    </location>
</feature>
<keyword evidence="4" id="KW-0597">Phosphoprotein</keyword>
<evidence type="ECO:0000256" key="2">
    <source>
        <dbReference type="ARBA" id="ARBA00004236"/>
    </source>
</evidence>
<accession>A0A8J3T8G3</accession>
<dbReference type="Pfam" id="PF00672">
    <property type="entry name" value="HAMP"/>
    <property type="match status" value="1"/>
</dbReference>
<dbReference type="InterPro" id="IPR005467">
    <property type="entry name" value="His_kinase_dom"/>
</dbReference>
<keyword evidence="12" id="KW-0472">Membrane</keyword>
<dbReference type="SUPFAM" id="SSF47384">
    <property type="entry name" value="Homodimeric domain of signal transducing histidine kinase"/>
    <property type="match status" value="1"/>
</dbReference>
<evidence type="ECO:0000259" key="15">
    <source>
        <dbReference type="PROSITE" id="PS50885"/>
    </source>
</evidence>
<protein>
    <recommendedName>
        <fullName evidence="3">histidine kinase</fullName>
        <ecNumber evidence="3">2.7.13.3</ecNumber>
    </recommendedName>
</protein>
<evidence type="ECO:0000256" key="5">
    <source>
        <dbReference type="ARBA" id="ARBA00022679"/>
    </source>
</evidence>
<evidence type="ECO:0000256" key="8">
    <source>
        <dbReference type="ARBA" id="ARBA00022989"/>
    </source>
</evidence>
<name>A0A8J3T8G3_9ACTN</name>
<keyword evidence="17" id="KW-1185">Reference proteome</keyword>
<dbReference type="InterPro" id="IPR007891">
    <property type="entry name" value="CHASE3"/>
</dbReference>
<dbReference type="PANTHER" id="PTHR43304">
    <property type="entry name" value="PHYTOCHROME-LIKE PROTEIN CPH1"/>
    <property type="match status" value="1"/>
</dbReference>
<dbReference type="Pfam" id="PF00512">
    <property type="entry name" value="HisKA"/>
    <property type="match status" value="1"/>
</dbReference>
<comment type="catalytic activity">
    <reaction evidence="1">
        <text>ATP + protein L-histidine = ADP + protein N-phospho-L-histidine.</text>
        <dbReference type="EC" id="2.7.13.3"/>
    </reaction>
</comment>
<evidence type="ECO:0000313" key="17">
    <source>
        <dbReference type="Proteomes" id="UP000599074"/>
    </source>
</evidence>
<dbReference type="InterPro" id="IPR004358">
    <property type="entry name" value="Sig_transdc_His_kin-like_C"/>
</dbReference>
<proteinExistence type="predicted"/>
<evidence type="ECO:0000256" key="1">
    <source>
        <dbReference type="ARBA" id="ARBA00000085"/>
    </source>
</evidence>
<dbReference type="CDD" id="cd00082">
    <property type="entry name" value="HisKA"/>
    <property type="match status" value="1"/>
</dbReference>
<comment type="subcellular location">
    <subcellularLocation>
        <location evidence="2">Cell membrane</location>
    </subcellularLocation>
</comment>
<feature type="signal peptide" evidence="13">
    <location>
        <begin position="1"/>
        <end position="31"/>
    </location>
</feature>
<dbReference type="InterPro" id="IPR003660">
    <property type="entry name" value="HAMP_dom"/>
</dbReference>
<keyword evidence="9" id="KW-0902">Two-component regulatory system</keyword>
<evidence type="ECO:0000256" key="4">
    <source>
        <dbReference type="ARBA" id="ARBA00022553"/>
    </source>
</evidence>
<dbReference type="Gene3D" id="3.30.565.10">
    <property type="entry name" value="Histidine kinase-like ATPase, C-terminal domain"/>
    <property type="match status" value="1"/>
</dbReference>
<reference evidence="16" key="1">
    <citation type="submission" date="2021-01" db="EMBL/GenBank/DDBJ databases">
        <title>Whole genome shotgun sequence of Planosporangium mesophilum NBRC 109066.</title>
        <authorList>
            <person name="Komaki H."/>
            <person name="Tamura T."/>
        </authorList>
    </citation>
    <scope>NUCLEOTIDE SEQUENCE</scope>
    <source>
        <strain evidence="16">NBRC 109066</strain>
    </source>
</reference>
<evidence type="ECO:0000256" key="12">
    <source>
        <dbReference type="SAM" id="Phobius"/>
    </source>
</evidence>
<dbReference type="CDD" id="cd06225">
    <property type="entry name" value="HAMP"/>
    <property type="match status" value="1"/>
</dbReference>
<keyword evidence="6 12" id="KW-0812">Transmembrane</keyword>
<dbReference type="Proteomes" id="UP000599074">
    <property type="component" value="Unassembled WGS sequence"/>
</dbReference>
<comment type="caution">
    <text evidence="16">The sequence shown here is derived from an EMBL/GenBank/DDBJ whole genome shotgun (WGS) entry which is preliminary data.</text>
</comment>
<dbReference type="SUPFAM" id="SSF55874">
    <property type="entry name" value="ATPase domain of HSP90 chaperone/DNA topoisomerase II/histidine kinase"/>
    <property type="match status" value="1"/>
</dbReference>
<evidence type="ECO:0000256" key="3">
    <source>
        <dbReference type="ARBA" id="ARBA00012438"/>
    </source>
</evidence>
<dbReference type="FunFam" id="3.30.565.10:FF:000006">
    <property type="entry name" value="Sensor histidine kinase WalK"/>
    <property type="match status" value="1"/>
</dbReference>
<evidence type="ECO:0000256" key="11">
    <source>
        <dbReference type="SAM" id="MobiDB-lite"/>
    </source>
</evidence>
<evidence type="ECO:0000256" key="13">
    <source>
        <dbReference type="SAM" id="SignalP"/>
    </source>
</evidence>
<evidence type="ECO:0000313" key="16">
    <source>
        <dbReference type="EMBL" id="GII20986.1"/>
    </source>
</evidence>
<dbReference type="SMART" id="SM00304">
    <property type="entry name" value="HAMP"/>
    <property type="match status" value="1"/>
</dbReference>
<keyword evidence="7 16" id="KW-0418">Kinase</keyword>
<dbReference type="EMBL" id="BOON01000005">
    <property type="protein sequence ID" value="GII20986.1"/>
    <property type="molecule type" value="Genomic_DNA"/>
</dbReference>
<dbReference type="InterPro" id="IPR052162">
    <property type="entry name" value="Sensor_kinase/Photoreceptor"/>
</dbReference>
<dbReference type="RefSeq" id="WP_168112786.1">
    <property type="nucleotide sequence ID" value="NZ_BOON01000005.1"/>
</dbReference>
<keyword evidence="5" id="KW-0808">Transferase</keyword>
<feature type="region of interest" description="Disordered" evidence="11">
    <location>
        <begin position="512"/>
        <end position="539"/>
    </location>
</feature>
<evidence type="ECO:0000256" key="10">
    <source>
        <dbReference type="SAM" id="Coils"/>
    </source>
</evidence>
<dbReference type="SMART" id="SM00388">
    <property type="entry name" value="HisKA"/>
    <property type="match status" value="1"/>
</dbReference>
<dbReference type="PROSITE" id="PS50109">
    <property type="entry name" value="HIS_KIN"/>
    <property type="match status" value="1"/>
</dbReference>
<feature type="chain" id="PRO_5039073064" description="histidine kinase" evidence="13">
    <location>
        <begin position="32"/>
        <end position="539"/>
    </location>
</feature>
<dbReference type="Pfam" id="PF02518">
    <property type="entry name" value="HATPase_c"/>
    <property type="match status" value="1"/>
</dbReference>
<keyword evidence="13" id="KW-0732">Signal</keyword>
<organism evidence="16 17">
    <name type="scientific">Planosporangium mesophilum</name>
    <dbReference type="NCBI Taxonomy" id="689768"/>
    <lineage>
        <taxon>Bacteria</taxon>
        <taxon>Bacillati</taxon>
        <taxon>Actinomycetota</taxon>
        <taxon>Actinomycetes</taxon>
        <taxon>Micromonosporales</taxon>
        <taxon>Micromonosporaceae</taxon>
        <taxon>Planosporangium</taxon>
    </lineage>
</organism>
<keyword evidence="8 12" id="KW-1133">Transmembrane helix</keyword>
<sequence>MVRHWTLSRRVTALCAVVVLLLGALATGATATAETSRSHVTELLDRIGPLRTDSERLLTALVDQETGVRGFALSGTERLLAPYPAGIAEQRRLIAEMRGLTRDRTVLTQLDAVDAQAEAWRAEVAEPAISAARAGDSTAAQSILSEPARARFDQIRASATALQDRIIAVRAAAADRIQAGQKRVMTLLLLAAIVVLVAGLALAVLLRQLVTRPVVTLAGEVRRVARGEYDREIKGAGPPELARLARDINAMRQQIVADLGTVRRAHVQVEQANQLLEQQAAELTRSNRDLEQFAYVASHDLQEPLRKVASFCQLLQRRYAGQLDERADQYIAFAVDGAQRMQRLINDLLAFSRIGRITSGFTEVDLDRVVSEAAAQLNWRSEQVDASVTWSGLPTVRGEEPLLSALFTNLISNSLKFRHPDRSPHVRIEAERVGDEWQISCADNGIGIEPEYADKIFVIFQRLHPKNEYPGTGIGLAIVKKIIEYHGGRVWLDAEAEEGTVIRFALPATADEPVSPAATGQPELIPAAAEAARTEETAP</sequence>
<dbReference type="GO" id="GO:0000155">
    <property type="term" value="F:phosphorelay sensor kinase activity"/>
    <property type="evidence" value="ECO:0007669"/>
    <property type="project" value="InterPro"/>
</dbReference>
<evidence type="ECO:0000256" key="6">
    <source>
        <dbReference type="ARBA" id="ARBA00022692"/>
    </source>
</evidence>
<dbReference type="InterPro" id="IPR003661">
    <property type="entry name" value="HisK_dim/P_dom"/>
</dbReference>
<keyword evidence="10" id="KW-0175">Coiled coil</keyword>
<dbReference type="SUPFAM" id="SSF158472">
    <property type="entry name" value="HAMP domain-like"/>
    <property type="match status" value="1"/>
</dbReference>
<dbReference type="AlphaFoldDB" id="A0A8J3T8G3"/>
<dbReference type="PRINTS" id="PR00344">
    <property type="entry name" value="BCTRLSENSOR"/>
</dbReference>
<feature type="domain" description="Histidine kinase" evidence="14">
    <location>
        <begin position="296"/>
        <end position="510"/>
    </location>
</feature>
<feature type="coiled-coil region" evidence="10">
    <location>
        <begin position="262"/>
        <end position="293"/>
    </location>
</feature>
<dbReference type="GO" id="GO:0005886">
    <property type="term" value="C:plasma membrane"/>
    <property type="evidence" value="ECO:0007669"/>
    <property type="project" value="UniProtKB-SubCell"/>
</dbReference>
<dbReference type="SMART" id="SM00387">
    <property type="entry name" value="HATPase_c"/>
    <property type="match status" value="1"/>
</dbReference>
<dbReference type="EC" id="2.7.13.3" evidence="3"/>
<dbReference type="PANTHER" id="PTHR43304:SF1">
    <property type="entry name" value="PAC DOMAIN-CONTAINING PROTEIN"/>
    <property type="match status" value="1"/>
</dbReference>
<dbReference type="CDD" id="cd19410">
    <property type="entry name" value="HK9-like_sensor"/>
    <property type="match status" value="1"/>
</dbReference>